<keyword evidence="5" id="KW-1185">Reference proteome</keyword>
<dbReference type="Proteomes" id="UP000528457">
    <property type="component" value="Unassembled WGS sequence"/>
</dbReference>
<keyword evidence="2" id="KW-0732">Signal</keyword>
<organism evidence="4 5">
    <name type="scientific">Pseudoteredinibacter isoporae</name>
    <dbReference type="NCBI Taxonomy" id="570281"/>
    <lineage>
        <taxon>Bacteria</taxon>
        <taxon>Pseudomonadati</taxon>
        <taxon>Pseudomonadota</taxon>
        <taxon>Gammaproteobacteria</taxon>
        <taxon>Cellvibrionales</taxon>
        <taxon>Cellvibrionaceae</taxon>
        <taxon>Pseudoteredinibacter</taxon>
    </lineage>
</organism>
<dbReference type="RefSeq" id="WP_166843400.1">
    <property type="nucleotide sequence ID" value="NZ_JAAONY010000004.1"/>
</dbReference>
<dbReference type="InterPro" id="IPR034984">
    <property type="entry name" value="Imelysin-like_IPPA"/>
</dbReference>
<sequence>MGLTEIIRQASVKRIATFTVLGLSVMLSACSEKPPEDAFIHRALHDYILPLQGNMAERSKHFAELVNEQCHGLENDSTALVLDIPVLQEGWRLSMRAWEQVQAINYGPINDKNLAWKFQFWPDNKNLVARKIRPLLNSEKPPTPEQFAKTSTVVQGLSAVEYLLFDPALQDQKVPANRMCALLSLQSAQLQLNSSSLLQDWQGSYGKQLNAYGPENVDFPDAKTVVAQLIDGQLSLLESASNKKLADALGTKRKNVRINPYLLESWRSQNSRKNLQANLASIDLLFHRAGLKRYLEKSGAGAVAEDIEKALLNAQETLRGDNQSFFQRLQEHNIENAEATQKALSTLTGLYKNQLPQALGIQLGFNNNDGD</sequence>
<reference evidence="4 5" key="1">
    <citation type="submission" date="2020-08" db="EMBL/GenBank/DDBJ databases">
        <title>Genomic Encyclopedia of Type Strains, Phase IV (KMG-IV): sequencing the most valuable type-strain genomes for metagenomic binning, comparative biology and taxonomic classification.</title>
        <authorList>
            <person name="Goeker M."/>
        </authorList>
    </citation>
    <scope>NUCLEOTIDE SEQUENCE [LARGE SCALE GENOMIC DNA]</scope>
    <source>
        <strain evidence="4 5">DSM 22368</strain>
    </source>
</reference>
<evidence type="ECO:0000313" key="5">
    <source>
        <dbReference type="Proteomes" id="UP000528457"/>
    </source>
</evidence>
<dbReference type="GO" id="GO:0030313">
    <property type="term" value="C:cell envelope"/>
    <property type="evidence" value="ECO:0007669"/>
    <property type="project" value="UniProtKB-SubCell"/>
</dbReference>
<evidence type="ECO:0000313" key="4">
    <source>
        <dbReference type="EMBL" id="MBB6523586.1"/>
    </source>
</evidence>
<dbReference type="InParanoid" id="A0A7X0JY64"/>
<dbReference type="Gene3D" id="1.20.1420.20">
    <property type="entry name" value="M75 peptidase, HXXE motif"/>
    <property type="match status" value="1"/>
</dbReference>
<dbReference type="EMBL" id="JACHHT010000004">
    <property type="protein sequence ID" value="MBB6523586.1"/>
    <property type="molecule type" value="Genomic_DNA"/>
</dbReference>
<feature type="domain" description="Imelysin-like" evidence="3">
    <location>
        <begin position="88"/>
        <end position="347"/>
    </location>
</feature>
<dbReference type="InterPro" id="IPR018976">
    <property type="entry name" value="Imelysin-like"/>
</dbReference>
<evidence type="ECO:0000256" key="1">
    <source>
        <dbReference type="ARBA" id="ARBA00004196"/>
    </source>
</evidence>
<proteinExistence type="predicted"/>
<evidence type="ECO:0000259" key="3">
    <source>
        <dbReference type="Pfam" id="PF09375"/>
    </source>
</evidence>
<dbReference type="InterPro" id="IPR038352">
    <property type="entry name" value="Imelysin_sf"/>
</dbReference>
<comment type="caution">
    <text evidence="4">The sequence shown here is derived from an EMBL/GenBank/DDBJ whole genome shotgun (WGS) entry which is preliminary data.</text>
</comment>
<protein>
    <recommendedName>
        <fullName evidence="3">Imelysin-like domain-containing protein</fullName>
    </recommendedName>
</protein>
<accession>A0A7X0JY64</accession>
<dbReference type="CDD" id="cd14659">
    <property type="entry name" value="Imelysin-like_IPPA"/>
    <property type="match status" value="1"/>
</dbReference>
<dbReference type="Pfam" id="PF09375">
    <property type="entry name" value="Peptidase_M75"/>
    <property type="match status" value="1"/>
</dbReference>
<dbReference type="AlphaFoldDB" id="A0A7X0JY64"/>
<comment type="subcellular location">
    <subcellularLocation>
        <location evidence="1">Cell envelope</location>
    </subcellularLocation>
</comment>
<evidence type="ECO:0000256" key="2">
    <source>
        <dbReference type="ARBA" id="ARBA00022729"/>
    </source>
</evidence>
<gene>
    <name evidence="4" type="ORF">HNR48_003900</name>
</gene>
<name>A0A7X0JY64_9GAMM</name>